<evidence type="ECO:0000259" key="7">
    <source>
        <dbReference type="PROSITE" id="PS50105"/>
    </source>
</evidence>
<dbReference type="GO" id="GO:0043161">
    <property type="term" value="P:proteasome-mediated ubiquitin-dependent protein catabolic process"/>
    <property type="evidence" value="ECO:0007669"/>
    <property type="project" value="TreeGrafter"/>
</dbReference>
<keyword evidence="3" id="KW-0862">Zinc</keyword>
<keyword evidence="9" id="KW-1185">Reference proteome</keyword>
<dbReference type="SUPFAM" id="SSF47769">
    <property type="entry name" value="SAM/Pointed domain"/>
    <property type="match status" value="1"/>
</dbReference>
<keyword evidence="5" id="KW-1133">Transmembrane helix</keyword>
<dbReference type="PROSITE" id="PS50089">
    <property type="entry name" value="ZF_RING_2"/>
    <property type="match status" value="1"/>
</dbReference>
<dbReference type="PANTHER" id="PTHR15898">
    <property type="entry name" value="BIFUNCTIONAL APOPTOSIS REGULATOR"/>
    <property type="match status" value="1"/>
</dbReference>
<keyword evidence="5" id="KW-0812">Transmembrane</keyword>
<keyword evidence="1" id="KW-0479">Metal-binding</keyword>
<dbReference type="EMBL" id="PZQS01000001">
    <property type="protein sequence ID" value="PVD38241.1"/>
    <property type="molecule type" value="Genomic_DNA"/>
</dbReference>
<feature type="domain" description="SAM" evidence="7">
    <location>
        <begin position="151"/>
        <end position="216"/>
    </location>
</feature>
<dbReference type="OrthoDB" id="6105938at2759"/>
<evidence type="ECO:0000256" key="2">
    <source>
        <dbReference type="ARBA" id="ARBA00022771"/>
    </source>
</evidence>
<dbReference type="Pfam" id="PF00097">
    <property type="entry name" value="zf-C3HC4"/>
    <property type="match status" value="1"/>
</dbReference>
<feature type="transmembrane region" description="Helical" evidence="5">
    <location>
        <begin position="324"/>
        <end position="345"/>
    </location>
</feature>
<keyword evidence="2 4" id="KW-0863">Zinc-finger</keyword>
<keyword evidence="5" id="KW-0472">Membrane</keyword>
<dbReference type="SMART" id="SM00184">
    <property type="entry name" value="RING"/>
    <property type="match status" value="1"/>
</dbReference>
<dbReference type="InterPro" id="IPR013761">
    <property type="entry name" value="SAM/pointed_sf"/>
</dbReference>
<evidence type="ECO:0000256" key="3">
    <source>
        <dbReference type="ARBA" id="ARBA00022833"/>
    </source>
</evidence>
<dbReference type="InterPro" id="IPR017907">
    <property type="entry name" value="Znf_RING_CS"/>
</dbReference>
<dbReference type="PROSITE" id="PS00518">
    <property type="entry name" value="ZF_RING_1"/>
    <property type="match status" value="1"/>
</dbReference>
<comment type="caution">
    <text evidence="8">The sequence shown here is derived from an EMBL/GenBank/DDBJ whole genome shotgun (WGS) entry which is preliminary data.</text>
</comment>
<evidence type="ECO:0000256" key="4">
    <source>
        <dbReference type="PROSITE-ProRule" id="PRU00175"/>
    </source>
</evidence>
<evidence type="ECO:0000313" key="9">
    <source>
        <dbReference type="Proteomes" id="UP000245119"/>
    </source>
</evidence>
<feature type="domain" description="RING-type" evidence="6">
    <location>
        <begin position="9"/>
        <end position="49"/>
    </location>
</feature>
<name>A0A2T7PXT5_POMCA</name>
<feature type="transmembrane region" description="Helical" evidence="5">
    <location>
        <begin position="114"/>
        <end position="134"/>
    </location>
</feature>
<evidence type="ECO:0000313" key="8">
    <source>
        <dbReference type="EMBL" id="PVD38241.1"/>
    </source>
</evidence>
<protein>
    <recommendedName>
        <fullName evidence="10">RING-type domain-containing protein</fullName>
    </recommendedName>
</protein>
<evidence type="ECO:0008006" key="10">
    <source>
        <dbReference type="Google" id="ProtNLM"/>
    </source>
</evidence>
<dbReference type="GO" id="GO:0008270">
    <property type="term" value="F:zinc ion binding"/>
    <property type="evidence" value="ECO:0007669"/>
    <property type="project" value="UniProtKB-KW"/>
</dbReference>
<dbReference type="Gene3D" id="1.10.150.50">
    <property type="entry name" value="Transcription Factor, Ets-1"/>
    <property type="match status" value="1"/>
</dbReference>
<dbReference type="Proteomes" id="UP000245119">
    <property type="component" value="Linkage Group LG1"/>
</dbReference>
<evidence type="ECO:0000259" key="6">
    <source>
        <dbReference type="PROSITE" id="PS50089"/>
    </source>
</evidence>
<dbReference type="GO" id="GO:0061630">
    <property type="term" value="F:ubiquitin protein ligase activity"/>
    <property type="evidence" value="ECO:0007669"/>
    <property type="project" value="TreeGrafter"/>
</dbReference>
<dbReference type="InterPro" id="IPR013083">
    <property type="entry name" value="Znf_RING/FYVE/PHD"/>
</dbReference>
<dbReference type="OMA" id="GNDQMPT"/>
<proteinExistence type="predicted"/>
<dbReference type="AlphaFoldDB" id="A0A2T7PXT5"/>
<evidence type="ECO:0000256" key="1">
    <source>
        <dbReference type="ARBA" id="ARBA00022723"/>
    </source>
</evidence>
<dbReference type="InterPro" id="IPR001660">
    <property type="entry name" value="SAM"/>
</dbReference>
<dbReference type="SUPFAM" id="SSF57850">
    <property type="entry name" value="RING/U-box"/>
    <property type="match status" value="1"/>
</dbReference>
<reference evidence="8 9" key="1">
    <citation type="submission" date="2018-04" db="EMBL/GenBank/DDBJ databases">
        <title>The genome of golden apple snail Pomacea canaliculata provides insight into stress tolerance and invasive adaptation.</title>
        <authorList>
            <person name="Liu C."/>
            <person name="Liu B."/>
            <person name="Ren Y."/>
            <person name="Zhang Y."/>
            <person name="Wang H."/>
            <person name="Li S."/>
            <person name="Jiang F."/>
            <person name="Yin L."/>
            <person name="Zhang G."/>
            <person name="Qian W."/>
            <person name="Fan W."/>
        </authorList>
    </citation>
    <scope>NUCLEOTIDE SEQUENCE [LARGE SCALE GENOMIC DNA]</scope>
    <source>
        <strain evidence="8">SZHN2017</strain>
        <tissue evidence="8">Muscle</tissue>
    </source>
</reference>
<dbReference type="STRING" id="400727.A0A2T7PXT5"/>
<organism evidence="8 9">
    <name type="scientific">Pomacea canaliculata</name>
    <name type="common">Golden apple snail</name>
    <dbReference type="NCBI Taxonomy" id="400727"/>
    <lineage>
        <taxon>Eukaryota</taxon>
        <taxon>Metazoa</taxon>
        <taxon>Spiralia</taxon>
        <taxon>Lophotrochozoa</taxon>
        <taxon>Mollusca</taxon>
        <taxon>Gastropoda</taxon>
        <taxon>Caenogastropoda</taxon>
        <taxon>Architaenioglossa</taxon>
        <taxon>Ampullarioidea</taxon>
        <taxon>Ampullariidae</taxon>
        <taxon>Pomacea</taxon>
    </lineage>
</organism>
<accession>A0A2T7PXT5</accession>
<dbReference type="InterPro" id="IPR001841">
    <property type="entry name" value="Znf_RING"/>
</dbReference>
<feature type="transmembrane region" description="Helical" evidence="5">
    <location>
        <begin position="366"/>
        <end position="391"/>
    </location>
</feature>
<dbReference type="PANTHER" id="PTHR15898:SF13">
    <property type="entry name" value="BIFUNCTIONAL APOPTOSIS REGULATOR"/>
    <property type="match status" value="1"/>
</dbReference>
<dbReference type="InterPro" id="IPR018957">
    <property type="entry name" value="Znf_C3HC4_RING-type"/>
</dbReference>
<dbReference type="PROSITE" id="PS50105">
    <property type="entry name" value="SAM_DOMAIN"/>
    <property type="match status" value="1"/>
</dbReference>
<gene>
    <name evidence="8" type="ORF">C0Q70_00852</name>
</gene>
<dbReference type="GO" id="GO:0005634">
    <property type="term" value="C:nucleus"/>
    <property type="evidence" value="ECO:0007669"/>
    <property type="project" value="TreeGrafter"/>
</dbReference>
<feature type="transmembrane region" description="Helical" evidence="5">
    <location>
        <begin position="292"/>
        <end position="312"/>
    </location>
</feature>
<evidence type="ECO:0000256" key="5">
    <source>
        <dbReference type="SAM" id="Phobius"/>
    </source>
</evidence>
<sequence>MDYDEELRCPVCFLLLVDPTTLNCGHTMCKLCLARWYNVSKKKECTVCRQQWEGQPKVNTTIRNIINKMHYRQLVMREKDLQQDPENAAQLQEFEKCMNTMMTAQPQKADVSSFFKGILLTLVVVMIIYLFNYWHNFGGRDQLVNKPVAFWRTSDVVKWLNSMQWASNYSQNAQMLGIDGHMLLDGNELKLLELLNVTDVAHQNVFQMTIHSLRSTGVKMPSTLWEYKALYPGRSLFLVYALKEFPRSTMLLNYFFYYEESFLPFMYTTTSTNGRDSLTFVVKLPDPTIFQLLSFWVFMLAMPYYMLGLFTWHMRSVHTYTPWFLMTSCALLMLLDGTFYSELIFQQRWRNWSHYLKLHIKEMLTSAIFMIFWPLAPSFFCDLLFYGALYLTPLSLVKSVWQRTRG</sequence>
<dbReference type="Gene3D" id="3.30.40.10">
    <property type="entry name" value="Zinc/RING finger domain, C3HC4 (zinc finger)"/>
    <property type="match status" value="1"/>
</dbReference>